<keyword evidence="2" id="KW-1185">Reference proteome</keyword>
<gene>
    <name evidence="1" type="ORF">CC78DRAFT_295099</name>
</gene>
<sequence>MNISPSDISPFTTYYNLKFVSLLSACRGLSLLILRMQEHLHFLCMYRRLIASSPSSQFSTCPGFPRHLVD</sequence>
<dbReference type="Proteomes" id="UP000800093">
    <property type="component" value="Unassembled WGS sequence"/>
</dbReference>
<protein>
    <submittedName>
        <fullName evidence="1">Uncharacterized protein</fullName>
    </submittedName>
</protein>
<comment type="caution">
    <text evidence="1">The sequence shown here is derived from an EMBL/GenBank/DDBJ whole genome shotgun (WGS) entry which is preliminary data.</text>
</comment>
<evidence type="ECO:0000313" key="2">
    <source>
        <dbReference type="Proteomes" id="UP000800093"/>
    </source>
</evidence>
<proteinExistence type="predicted"/>
<reference evidence="2" key="1">
    <citation type="journal article" date="2020" name="Stud. Mycol.">
        <title>101 Dothideomycetes genomes: A test case for predicting lifestyles and emergence of pathogens.</title>
        <authorList>
            <person name="Haridas S."/>
            <person name="Albert R."/>
            <person name="Binder M."/>
            <person name="Bloem J."/>
            <person name="LaButti K."/>
            <person name="Salamov A."/>
            <person name="Andreopoulos B."/>
            <person name="Baker S."/>
            <person name="Barry K."/>
            <person name="Bills G."/>
            <person name="Bluhm B."/>
            <person name="Cannon C."/>
            <person name="Castanera R."/>
            <person name="Culley D."/>
            <person name="Daum C."/>
            <person name="Ezra D."/>
            <person name="Gonzalez J."/>
            <person name="Henrissat B."/>
            <person name="Kuo A."/>
            <person name="Liang C."/>
            <person name="Lipzen A."/>
            <person name="Lutzoni F."/>
            <person name="Magnuson J."/>
            <person name="Mondo S."/>
            <person name="Nolan M."/>
            <person name="Ohm R."/>
            <person name="Pangilinan J."/>
            <person name="Park H.-J."/>
            <person name="Ramirez L."/>
            <person name="Alfaro M."/>
            <person name="Sun H."/>
            <person name="Tritt A."/>
            <person name="Yoshinaga Y."/>
            <person name="Zwiers L.-H."/>
            <person name="Turgeon B."/>
            <person name="Goodwin S."/>
            <person name="Spatafora J."/>
            <person name="Crous P."/>
            <person name="Grigoriev I."/>
        </authorList>
    </citation>
    <scope>NUCLEOTIDE SEQUENCE [LARGE SCALE GENOMIC DNA]</scope>
    <source>
        <strain evidence="2">CBS 304.66</strain>
    </source>
</reference>
<accession>A0A9P4KAB5</accession>
<dbReference type="EMBL" id="ML986634">
    <property type="protein sequence ID" value="KAF2262915.1"/>
    <property type="molecule type" value="Genomic_DNA"/>
</dbReference>
<name>A0A9P4KAB5_9PLEO</name>
<organism evidence="1 2">
    <name type="scientific">Lojkania enalia</name>
    <dbReference type="NCBI Taxonomy" id="147567"/>
    <lineage>
        <taxon>Eukaryota</taxon>
        <taxon>Fungi</taxon>
        <taxon>Dikarya</taxon>
        <taxon>Ascomycota</taxon>
        <taxon>Pezizomycotina</taxon>
        <taxon>Dothideomycetes</taxon>
        <taxon>Pleosporomycetidae</taxon>
        <taxon>Pleosporales</taxon>
        <taxon>Pleosporales incertae sedis</taxon>
        <taxon>Lojkania</taxon>
    </lineage>
</organism>
<evidence type="ECO:0000313" key="1">
    <source>
        <dbReference type="EMBL" id="KAF2262915.1"/>
    </source>
</evidence>
<dbReference type="AlphaFoldDB" id="A0A9P4KAB5"/>